<sequence length="141" mass="15258">MCYSVMSITTTTMRFSQYDCLSGIVVLVCAVVQLCSCAVGEQSLPHPEPLASLITSETSENFFPPNQGRLVDSIPSPSPLINLASFNLVILIMLGLTFLTERDVCWSLWSVKNLIARVCSCVGLGACRICTQSRDSIAFSG</sequence>
<gene>
    <name evidence="2" type="ORF">ASPGLDRAFT_472447</name>
</gene>
<keyword evidence="3" id="KW-1185">Reference proteome</keyword>
<dbReference type="GeneID" id="34462882"/>
<reference evidence="3" key="1">
    <citation type="journal article" date="2017" name="Genome Biol.">
        <title>Comparative genomics reveals high biological diversity and specific adaptations in the industrially and medically important fungal genus Aspergillus.</title>
        <authorList>
            <person name="de Vries R.P."/>
            <person name="Riley R."/>
            <person name="Wiebenga A."/>
            <person name="Aguilar-Osorio G."/>
            <person name="Amillis S."/>
            <person name="Uchima C.A."/>
            <person name="Anderluh G."/>
            <person name="Asadollahi M."/>
            <person name="Askin M."/>
            <person name="Barry K."/>
            <person name="Battaglia E."/>
            <person name="Bayram O."/>
            <person name="Benocci T."/>
            <person name="Braus-Stromeyer S.A."/>
            <person name="Caldana C."/>
            <person name="Canovas D."/>
            <person name="Cerqueira G.C."/>
            <person name="Chen F."/>
            <person name="Chen W."/>
            <person name="Choi C."/>
            <person name="Clum A."/>
            <person name="Dos Santos R.A."/>
            <person name="Damasio A.R."/>
            <person name="Diallinas G."/>
            <person name="Emri T."/>
            <person name="Fekete E."/>
            <person name="Flipphi M."/>
            <person name="Freyberg S."/>
            <person name="Gallo A."/>
            <person name="Gournas C."/>
            <person name="Habgood R."/>
            <person name="Hainaut M."/>
            <person name="Harispe M.L."/>
            <person name="Henrissat B."/>
            <person name="Hilden K.S."/>
            <person name="Hope R."/>
            <person name="Hossain A."/>
            <person name="Karabika E."/>
            <person name="Karaffa L."/>
            <person name="Karanyi Z."/>
            <person name="Krasevec N."/>
            <person name="Kuo A."/>
            <person name="Kusch H."/>
            <person name="LaButti K."/>
            <person name="Lagendijk E.L."/>
            <person name="Lapidus A."/>
            <person name="Levasseur A."/>
            <person name="Lindquist E."/>
            <person name="Lipzen A."/>
            <person name="Logrieco A.F."/>
            <person name="MacCabe A."/>
            <person name="Maekelae M.R."/>
            <person name="Malavazi I."/>
            <person name="Melin P."/>
            <person name="Meyer V."/>
            <person name="Mielnichuk N."/>
            <person name="Miskei M."/>
            <person name="Molnar A.P."/>
            <person name="Mule G."/>
            <person name="Ngan C.Y."/>
            <person name="Orejas M."/>
            <person name="Orosz E."/>
            <person name="Ouedraogo J.P."/>
            <person name="Overkamp K.M."/>
            <person name="Park H.-S."/>
            <person name="Perrone G."/>
            <person name="Piumi F."/>
            <person name="Punt P.J."/>
            <person name="Ram A.F."/>
            <person name="Ramon A."/>
            <person name="Rauscher S."/>
            <person name="Record E."/>
            <person name="Riano-Pachon D.M."/>
            <person name="Robert V."/>
            <person name="Roehrig J."/>
            <person name="Ruller R."/>
            <person name="Salamov A."/>
            <person name="Salih N.S."/>
            <person name="Samson R.A."/>
            <person name="Sandor E."/>
            <person name="Sanguinetti M."/>
            <person name="Schuetze T."/>
            <person name="Sepcic K."/>
            <person name="Shelest E."/>
            <person name="Sherlock G."/>
            <person name="Sophianopoulou V."/>
            <person name="Squina F.M."/>
            <person name="Sun H."/>
            <person name="Susca A."/>
            <person name="Todd R.B."/>
            <person name="Tsang A."/>
            <person name="Unkles S.E."/>
            <person name="van de Wiele N."/>
            <person name="van Rossen-Uffink D."/>
            <person name="Oliveira J.V."/>
            <person name="Vesth T.C."/>
            <person name="Visser J."/>
            <person name="Yu J.-H."/>
            <person name="Zhou M."/>
            <person name="Andersen M.R."/>
            <person name="Archer D.B."/>
            <person name="Baker S.E."/>
            <person name="Benoit I."/>
            <person name="Brakhage A.A."/>
            <person name="Braus G.H."/>
            <person name="Fischer R."/>
            <person name="Frisvad J.C."/>
            <person name="Goldman G.H."/>
            <person name="Houbraken J."/>
            <person name="Oakley B."/>
            <person name="Pocsi I."/>
            <person name="Scazzocchio C."/>
            <person name="Seiboth B."/>
            <person name="vanKuyk P.A."/>
            <person name="Wortman J."/>
            <person name="Dyer P.S."/>
            <person name="Grigoriev I.V."/>
        </authorList>
    </citation>
    <scope>NUCLEOTIDE SEQUENCE [LARGE SCALE GENOMIC DNA]</scope>
    <source>
        <strain evidence="3">CBS 516.65</strain>
    </source>
</reference>
<proteinExistence type="predicted"/>
<keyword evidence="1" id="KW-0472">Membrane</keyword>
<dbReference type="EMBL" id="KV878900">
    <property type="protein sequence ID" value="OJJ83226.1"/>
    <property type="molecule type" value="Genomic_DNA"/>
</dbReference>
<feature type="transmembrane region" description="Helical" evidence="1">
    <location>
        <begin position="80"/>
        <end position="99"/>
    </location>
</feature>
<dbReference type="VEuPathDB" id="FungiDB:ASPGLDRAFT_472447"/>
<name>A0A1L9VH25_ASPGL</name>
<dbReference type="AlphaFoldDB" id="A0A1L9VH25"/>
<dbReference type="Proteomes" id="UP000184300">
    <property type="component" value="Unassembled WGS sequence"/>
</dbReference>
<keyword evidence="1" id="KW-1133">Transmembrane helix</keyword>
<protein>
    <submittedName>
        <fullName evidence="2">Uncharacterized protein</fullName>
    </submittedName>
</protein>
<organism evidence="2 3">
    <name type="scientific">Aspergillus glaucus CBS 516.65</name>
    <dbReference type="NCBI Taxonomy" id="1160497"/>
    <lineage>
        <taxon>Eukaryota</taxon>
        <taxon>Fungi</taxon>
        <taxon>Dikarya</taxon>
        <taxon>Ascomycota</taxon>
        <taxon>Pezizomycotina</taxon>
        <taxon>Eurotiomycetes</taxon>
        <taxon>Eurotiomycetidae</taxon>
        <taxon>Eurotiales</taxon>
        <taxon>Aspergillaceae</taxon>
        <taxon>Aspergillus</taxon>
        <taxon>Aspergillus subgen. Aspergillus</taxon>
    </lineage>
</organism>
<evidence type="ECO:0000256" key="1">
    <source>
        <dbReference type="SAM" id="Phobius"/>
    </source>
</evidence>
<accession>A0A1L9VH25</accession>
<evidence type="ECO:0000313" key="2">
    <source>
        <dbReference type="EMBL" id="OJJ83226.1"/>
    </source>
</evidence>
<dbReference type="RefSeq" id="XP_022399924.1">
    <property type="nucleotide sequence ID" value="XM_022546621.1"/>
</dbReference>
<keyword evidence="1" id="KW-0812">Transmembrane</keyword>
<evidence type="ECO:0000313" key="3">
    <source>
        <dbReference type="Proteomes" id="UP000184300"/>
    </source>
</evidence>